<keyword evidence="3 5" id="KW-1133">Transmembrane helix</keyword>
<dbReference type="PATRIC" id="fig|94132.3.peg.542"/>
<dbReference type="Proteomes" id="UP000070433">
    <property type="component" value="Chromosome"/>
</dbReference>
<dbReference type="GO" id="GO:0008381">
    <property type="term" value="F:mechanosensitive monoatomic ion channel activity"/>
    <property type="evidence" value="ECO:0007669"/>
    <property type="project" value="UniProtKB-ARBA"/>
</dbReference>
<dbReference type="Gene3D" id="1.10.287.1260">
    <property type="match status" value="1"/>
</dbReference>
<dbReference type="PANTHER" id="PTHR30566">
    <property type="entry name" value="YNAI-RELATED MECHANOSENSITIVE ION CHANNEL"/>
    <property type="match status" value="1"/>
</dbReference>
<dbReference type="InterPro" id="IPR006685">
    <property type="entry name" value="MscS_channel_2nd"/>
</dbReference>
<evidence type="ECO:0000259" key="6">
    <source>
        <dbReference type="Pfam" id="PF00924"/>
    </source>
</evidence>
<organism evidence="7 8">
    <name type="scientific">Ramlibacter tataouinensis</name>
    <dbReference type="NCBI Taxonomy" id="94132"/>
    <lineage>
        <taxon>Bacteria</taxon>
        <taxon>Pseudomonadati</taxon>
        <taxon>Pseudomonadota</taxon>
        <taxon>Betaproteobacteria</taxon>
        <taxon>Burkholderiales</taxon>
        <taxon>Comamonadaceae</taxon>
        <taxon>Ramlibacter</taxon>
    </lineage>
</organism>
<dbReference type="InterPro" id="IPR023408">
    <property type="entry name" value="MscS_beta-dom_sf"/>
</dbReference>
<dbReference type="AlphaFoldDB" id="A0A127JQ11"/>
<dbReference type="OrthoDB" id="9792218at2"/>
<reference evidence="7 8" key="1">
    <citation type="journal article" date="2014" name="Int. J. Syst. Evol. Microbiol.">
        <title>Ramlibacter solisilvae sp. nov., isolated from forest soil, and emended description of the genus Ramlibacter.</title>
        <authorList>
            <person name="Lee H.J."/>
            <person name="Lee S.H."/>
            <person name="Lee S.S."/>
            <person name="Lee J.S."/>
            <person name="Kim Y."/>
            <person name="Kim S.C."/>
            <person name="Jeon C.O."/>
        </authorList>
    </citation>
    <scope>NUCLEOTIDE SEQUENCE [LARGE SCALE GENOMIC DNA]</scope>
    <source>
        <strain evidence="7 8">5-10</strain>
    </source>
</reference>
<sequence>MLRELLYQDPWTAAIILALIAVVSALIVHYVGGGLLRRTFTFAPVIHSVLVATEASAGFAMPLIALQAVWEALPSSLFPRMPAVRHANAVLMIAALTWLAMAAVSGLAQGLIKRHSTESRDNLRARRIETQARVLSRSAMVLIGIAGAAIALMTFPAARAVGTSLLASAGVLGVVAGLAARPIFSNLFAGMQIAVTQPIRMGDVLIIKGEWGTVEEITGTYVVLRIWDERRLIIPLNWFIENPFENWTRTGSDLYGTVILHVDHATPIDVLRAQARKIVEASPHWDRKGFAVQVQNMTERSLEVRVLMSATDSGQLWDLRCQMREQMLAFLARELPHCLPRVRVDDRRQGDASSPPP</sequence>
<keyword evidence="2 5" id="KW-0812">Transmembrane</keyword>
<evidence type="ECO:0000256" key="4">
    <source>
        <dbReference type="ARBA" id="ARBA00023136"/>
    </source>
</evidence>
<feature type="transmembrane region" description="Helical" evidence="5">
    <location>
        <begin position="48"/>
        <end position="70"/>
    </location>
</feature>
<gene>
    <name evidence="7" type="ORF">UC35_02705</name>
</gene>
<evidence type="ECO:0000256" key="3">
    <source>
        <dbReference type="ARBA" id="ARBA00022989"/>
    </source>
</evidence>
<dbReference type="SUPFAM" id="SSF50182">
    <property type="entry name" value="Sm-like ribonucleoproteins"/>
    <property type="match status" value="1"/>
</dbReference>
<dbReference type="RefSeq" id="WP_061495938.1">
    <property type="nucleotide sequence ID" value="NZ_CP010951.1"/>
</dbReference>
<name>A0A127JQ11_9BURK</name>
<feature type="transmembrane region" description="Helical" evidence="5">
    <location>
        <begin position="164"/>
        <end position="184"/>
    </location>
</feature>
<dbReference type="PANTHER" id="PTHR30566:SF25">
    <property type="entry name" value="INNER MEMBRANE PROTEIN"/>
    <property type="match status" value="1"/>
</dbReference>
<dbReference type="InterPro" id="IPR010920">
    <property type="entry name" value="LSM_dom_sf"/>
</dbReference>
<keyword evidence="8" id="KW-1185">Reference proteome</keyword>
<comment type="subcellular location">
    <subcellularLocation>
        <location evidence="1">Membrane</location>
    </subcellularLocation>
</comment>
<dbReference type="GO" id="GO:0016020">
    <property type="term" value="C:membrane"/>
    <property type="evidence" value="ECO:0007669"/>
    <property type="project" value="UniProtKB-SubCell"/>
</dbReference>
<evidence type="ECO:0000256" key="5">
    <source>
        <dbReference type="SAM" id="Phobius"/>
    </source>
</evidence>
<feature type="transmembrane region" description="Helical" evidence="5">
    <location>
        <begin position="90"/>
        <end position="113"/>
    </location>
</feature>
<protein>
    <submittedName>
        <fullName evidence="7">Mechanosensitive ion channel protein MscS</fullName>
    </submittedName>
</protein>
<evidence type="ECO:0000313" key="7">
    <source>
        <dbReference type="EMBL" id="AMO21983.1"/>
    </source>
</evidence>
<keyword evidence="4 5" id="KW-0472">Membrane</keyword>
<dbReference type="Pfam" id="PF00924">
    <property type="entry name" value="MS_channel_2nd"/>
    <property type="match status" value="1"/>
</dbReference>
<evidence type="ECO:0000256" key="1">
    <source>
        <dbReference type="ARBA" id="ARBA00004370"/>
    </source>
</evidence>
<feature type="transmembrane region" description="Helical" evidence="5">
    <location>
        <begin position="12"/>
        <end position="36"/>
    </location>
</feature>
<evidence type="ECO:0000256" key="2">
    <source>
        <dbReference type="ARBA" id="ARBA00022692"/>
    </source>
</evidence>
<accession>A0A127JQ11</accession>
<evidence type="ECO:0000313" key="8">
    <source>
        <dbReference type="Proteomes" id="UP000070433"/>
    </source>
</evidence>
<dbReference type="Gene3D" id="2.30.30.60">
    <property type="match status" value="1"/>
</dbReference>
<dbReference type="EMBL" id="CP010951">
    <property type="protein sequence ID" value="AMO21983.1"/>
    <property type="molecule type" value="Genomic_DNA"/>
</dbReference>
<feature type="domain" description="Mechanosensitive ion channel MscS" evidence="6">
    <location>
        <begin position="183"/>
        <end position="249"/>
    </location>
</feature>
<proteinExistence type="predicted"/>
<feature type="transmembrane region" description="Helical" evidence="5">
    <location>
        <begin position="134"/>
        <end position="158"/>
    </location>
</feature>